<sequence length="175" mass="19381">SDSSKVGEVRCYCNKPICVPQSYMCRGVRCVTKLPRSVDLPLLRAGFDSDCLNDTYQKPDCPENSFCCDKDLCNHEDSPAMKNILDKILREAMSNQRPYLAALYPKGQDGGQTTVRWFPSAIVVAICGFIVLLIIASLAVRWLHPIPPQNTNKFVPCRTSDNGPPLLGLPKVPLV</sequence>
<feature type="transmembrane region" description="Helical" evidence="1">
    <location>
        <begin position="117"/>
        <end position="143"/>
    </location>
</feature>
<dbReference type="InParanoid" id="E2B026"/>
<evidence type="ECO:0008006" key="4">
    <source>
        <dbReference type="Google" id="ProtNLM"/>
    </source>
</evidence>
<evidence type="ECO:0000313" key="3">
    <source>
        <dbReference type="Proteomes" id="UP000000311"/>
    </source>
</evidence>
<name>E2B026_CAMFO</name>
<keyword evidence="1" id="KW-0812">Transmembrane</keyword>
<keyword evidence="3" id="KW-1185">Reference proteome</keyword>
<accession>E2B026</accession>
<organism evidence="3">
    <name type="scientific">Camponotus floridanus</name>
    <name type="common">Florida carpenter ant</name>
    <dbReference type="NCBI Taxonomy" id="104421"/>
    <lineage>
        <taxon>Eukaryota</taxon>
        <taxon>Metazoa</taxon>
        <taxon>Ecdysozoa</taxon>
        <taxon>Arthropoda</taxon>
        <taxon>Hexapoda</taxon>
        <taxon>Insecta</taxon>
        <taxon>Pterygota</taxon>
        <taxon>Neoptera</taxon>
        <taxon>Endopterygota</taxon>
        <taxon>Hymenoptera</taxon>
        <taxon>Apocrita</taxon>
        <taxon>Aculeata</taxon>
        <taxon>Formicoidea</taxon>
        <taxon>Formicidae</taxon>
        <taxon>Formicinae</taxon>
        <taxon>Camponotus</taxon>
    </lineage>
</organism>
<dbReference type="CDD" id="cd23576">
    <property type="entry name" value="TFP_LU_ECD_BAMBI"/>
    <property type="match status" value="1"/>
</dbReference>
<feature type="non-terminal residue" evidence="2">
    <location>
        <position position="1"/>
    </location>
</feature>
<proteinExistence type="predicted"/>
<keyword evidence="1" id="KW-0472">Membrane</keyword>
<dbReference type="STRING" id="104421.E2B026"/>
<protein>
    <recommendedName>
        <fullName evidence="4">BMP and activin membrane-bound inhibitor-like protein</fullName>
    </recommendedName>
</protein>
<reference evidence="2 3" key="1">
    <citation type="journal article" date="2010" name="Science">
        <title>Genomic comparison of the ants Camponotus floridanus and Harpegnathos saltator.</title>
        <authorList>
            <person name="Bonasio R."/>
            <person name="Zhang G."/>
            <person name="Ye C."/>
            <person name="Mutti N.S."/>
            <person name="Fang X."/>
            <person name="Qin N."/>
            <person name="Donahue G."/>
            <person name="Yang P."/>
            <person name="Li Q."/>
            <person name="Li C."/>
            <person name="Zhang P."/>
            <person name="Huang Z."/>
            <person name="Berger S.L."/>
            <person name="Reinberg D."/>
            <person name="Wang J."/>
            <person name="Liebig J."/>
        </authorList>
    </citation>
    <scope>NUCLEOTIDE SEQUENCE [LARGE SCALE GENOMIC DNA]</scope>
    <source>
        <strain evidence="3">C129</strain>
    </source>
</reference>
<dbReference type="AlphaFoldDB" id="E2B026"/>
<evidence type="ECO:0000313" key="2">
    <source>
        <dbReference type="EMBL" id="EFN60952.1"/>
    </source>
</evidence>
<dbReference type="EMBL" id="GL444372">
    <property type="protein sequence ID" value="EFN60952.1"/>
    <property type="molecule type" value="Genomic_DNA"/>
</dbReference>
<dbReference type="OrthoDB" id="5914644at2759"/>
<gene>
    <name evidence="2" type="ORF">EAG_06405</name>
</gene>
<dbReference type="OMA" id="GYLCCEQ"/>
<dbReference type="Proteomes" id="UP000000311">
    <property type="component" value="Unassembled WGS sequence"/>
</dbReference>
<keyword evidence="1" id="KW-1133">Transmembrane helix</keyword>
<evidence type="ECO:0000256" key="1">
    <source>
        <dbReference type="SAM" id="Phobius"/>
    </source>
</evidence>